<dbReference type="RefSeq" id="XP_066703565.1">
    <property type="nucleotide sequence ID" value="XM_066840938.1"/>
</dbReference>
<protein>
    <recommendedName>
        <fullName evidence="1">F-box domain-containing protein</fullName>
    </recommendedName>
</protein>
<organism evidence="2 3">
    <name type="scientific">Apiospora aurea</name>
    <dbReference type="NCBI Taxonomy" id="335848"/>
    <lineage>
        <taxon>Eukaryota</taxon>
        <taxon>Fungi</taxon>
        <taxon>Dikarya</taxon>
        <taxon>Ascomycota</taxon>
        <taxon>Pezizomycotina</taxon>
        <taxon>Sordariomycetes</taxon>
        <taxon>Xylariomycetidae</taxon>
        <taxon>Amphisphaeriales</taxon>
        <taxon>Apiosporaceae</taxon>
        <taxon>Apiospora</taxon>
    </lineage>
</organism>
<evidence type="ECO:0000313" key="3">
    <source>
        <dbReference type="Proteomes" id="UP001391051"/>
    </source>
</evidence>
<proteinExistence type="predicted"/>
<name>A0ABR1QNW4_9PEZI</name>
<dbReference type="PROSITE" id="PS50181">
    <property type="entry name" value="FBOX"/>
    <property type="match status" value="1"/>
</dbReference>
<dbReference type="InterPro" id="IPR001810">
    <property type="entry name" value="F-box_dom"/>
</dbReference>
<evidence type="ECO:0000313" key="2">
    <source>
        <dbReference type="EMBL" id="KAK7959862.1"/>
    </source>
</evidence>
<evidence type="ECO:0000259" key="1">
    <source>
        <dbReference type="PROSITE" id="PS50181"/>
    </source>
</evidence>
<keyword evidence="3" id="KW-1185">Reference proteome</keyword>
<comment type="caution">
    <text evidence="2">The sequence shown here is derived from an EMBL/GenBank/DDBJ whole genome shotgun (WGS) entry which is preliminary data.</text>
</comment>
<dbReference type="EMBL" id="JAQQWE010000003">
    <property type="protein sequence ID" value="KAK7959862.1"/>
    <property type="molecule type" value="Genomic_DNA"/>
</dbReference>
<dbReference type="Proteomes" id="UP001391051">
    <property type="component" value="Unassembled WGS sequence"/>
</dbReference>
<reference evidence="2 3" key="1">
    <citation type="submission" date="2023-01" db="EMBL/GenBank/DDBJ databases">
        <title>Analysis of 21 Apiospora genomes using comparative genomics revels a genus with tremendous synthesis potential of carbohydrate active enzymes and secondary metabolites.</title>
        <authorList>
            <person name="Sorensen T."/>
        </authorList>
    </citation>
    <scope>NUCLEOTIDE SEQUENCE [LARGE SCALE GENOMIC DNA]</scope>
    <source>
        <strain evidence="2 3">CBS 24483</strain>
    </source>
</reference>
<feature type="domain" description="F-box" evidence="1">
    <location>
        <begin position="9"/>
        <end position="54"/>
    </location>
</feature>
<gene>
    <name evidence="2" type="ORF">PG986_004716</name>
</gene>
<sequence>MSIQKQATPPALTTLPTELLRNIGINLGFWDLISLMKCCKRTYTSMKGRFYIEQEVEDEQQFDNQRLWHLSHRTERHRIANFDHTDVKQWPESRALKFLDNSASAQSIFAILDEDVIRWGPGILYCTFSTSDFAWDKALIQRLPKSHRAGSLINRTISACPDGQVMKDVIETYFYKYPEYLLGWKPSPVRRRYTDGYSHLNDLPPVFWACCEDKPGVLDLLNRSNADAENKHWQPIDMNLVTCRQNVDVLVLEGTTTEWHRKTPNLLDAWECAMHPVDKHGRPKHNNISENACVWLLEHGLGFSTRPSGIPIQHLAEAAAQKKTRLVKAMLSYFRSHLSIKKYQRAITQAIHAVGTGWAGSREPPRPHFPLQRLNTTKTLDGHDEILEVLLQASTDPAACLKQRSHRKETEGLL</sequence>
<accession>A0ABR1QNW4</accession>
<dbReference type="GeneID" id="92074000"/>